<proteinExistence type="predicted"/>
<evidence type="ECO:0000313" key="3">
    <source>
        <dbReference type="Proteomes" id="UP001497497"/>
    </source>
</evidence>
<dbReference type="SUPFAM" id="SSF56601">
    <property type="entry name" value="beta-lactamase/transpeptidase-like"/>
    <property type="match status" value="1"/>
</dbReference>
<reference evidence="2 3" key="1">
    <citation type="submission" date="2024-04" db="EMBL/GenBank/DDBJ databases">
        <authorList>
            <consortium name="Genoscope - CEA"/>
            <person name="William W."/>
        </authorList>
    </citation>
    <scope>NUCLEOTIDE SEQUENCE [LARGE SCALE GENOMIC DNA]</scope>
</reference>
<keyword evidence="3" id="KW-1185">Reference proteome</keyword>
<dbReference type="PANTHER" id="PTHR46825">
    <property type="entry name" value="D-ALANYL-D-ALANINE-CARBOXYPEPTIDASE/ENDOPEPTIDASE AMPH"/>
    <property type="match status" value="1"/>
</dbReference>
<dbReference type="EMBL" id="CAXITT010000003">
    <property type="protein sequence ID" value="CAL1526293.1"/>
    <property type="molecule type" value="Genomic_DNA"/>
</dbReference>
<feature type="domain" description="Beta-lactamase-related" evidence="1">
    <location>
        <begin position="7"/>
        <end position="251"/>
    </location>
</feature>
<evidence type="ECO:0000259" key="1">
    <source>
        <dbReference type="Pfam" id="PF00144"/>
    </source>
</evidence>
<name>A0AAV2GZI1_LYMST</name>
<dbReference type="Gene3D" id="3.40.710.10">
    <property type="entry name" value="DD-peptidase/beta-lactamase superfamily"/>
    <property type="match status" value="1"/>
</dbReference>
<organism evidence="2 3">
    <name type="scientific">Lymnaea stagnalis</name>
    <name type="common">Great pond snail</name>
    <name type="synonym">Helix stagnalis</name>
    <dbReference type="NCBI Taxonomy" id="6523"/>
    <lineage>
        <taxon>Eukaryota</taxon>
        <taxon>Metazoa</taxon>
        <taxon>Spiralia</taxon>
        <taxon>Lophotrochozoa</taxon>
        <taxon>Mollusca</taxon>
        <taxon>Gastropoda</taxon>
        <taxon>Heterobranchia</taxon>
        <taxon>Euthyneura</taxon>
        <taxon>Panpulmonata</taxon>
        <taxon>Hygrophila</taxon>
        <taxon>Lymnaeoidea</taxon>
        <taxon>Lymnaeidae</taxon>
        <taxon>Lymnaea</taxon>
    </lineage>
</organism>
<dbReference type="Proteomes" id="UP001497497">
    <property type="component" value="Unassembled WGS sequence"/>
</dbReference>
<protein>
    <recommendedName>
        <fullName evidence="1">Beta-lactamase-related domain-containing protein</fullName>
    </recommendedName>
</protein>
<gene>
    <name evidence="2" type="ORF">GSLYS_00000470001</name>
</gene>
<dbReference type="InterPro" id="IPR050491">
    <property type="entry name" value="AmpC-like"/>
</dbReference>
<sequence>MPNRYISDHLTLKDILSMRSGLAGMEIVPVVKAFKDRQDLVERLRFVPPVTGFRDGYVHNEVLFAYIEDVVQALKGENWYDLIRRYLLQPLGMENTVFIGASGPPNTAKLARGTVAYTGQRTELPLEIYSGIQLIAPAASICTTAEDMAKWLNFLIAGGRVGRSDLVRKQALEMTYKALVARDSPGDLETEGLRDSELTYTRDQNALGWIKGYYKGYSVISQDGTLASYQSLLSVVLHKKAAAYTAFTGDKDRRSLVAKILLNTVGLDYLIDGTSDVTPQKICETLNRVLSNREVASKGNRNIQRVASTNEKFDQYAADYRNYAFGDISVRFNESSNGFSLIYGEAEYKLEKTNVNDTFQLMSGGNKYWYTTNSDYGRTKPIFATFKLDPENRIKSVIITGFDKDSDAEFSTQPRLPYDESYYYRSVCAGSSSTISSLWFTSLVALLCYFR</sequence>
<evidence type="ECO:0000313" key="2">
    <source>
        <dbReference type="EMBL" id="CAL1526293.1"/>
    </source>
</evidence>
<dbReference type="InterPro" id="IPR012338">
    <property type="entry name" value="Beta-lactam/transpept-like"/>
</dbReference>
<comment type="caution">
    <text evidence="2">The sequence shown here is derived from an EMBL/GenBank/DDBJ whole genome shotgun (WGS) entry which is preliminary data.</text>
</comment>
<dbReference type="Pfam" id="PF00144">
    <property type="entry name" value="Beta-lactamase"/>
    <property type="match status" value="1"/>
</dbReference>
<dbReference type="InterPro" id="IPR001466">
    <property type="entry name" value="Beta-lactam-related"/>
</dbReference>
<accession>A0AAV2GZI1</accession>
<dbReference type="PANTHER" id="PTHR46825:SF15">
    <property type="entry name" value="BETA-LACTAMASE-RELATED DOMAIN-CONTAINING PROTEIN"/>
    <property type="match status" value="1"/>
</dbReference>
<dbReference type="AlphaFoldDB" id="A0AAV2GZI1"/>